<dbReference type="AlphaFoldDB" id="A0A9E7JRX0"/>
<sequence>MAASSGTSTKLATLHSEAVQGTPLLGELETAGASGAGGGDVAMGTKAGGGVASGGVVTGGGVEGDEIAVGGGTVAGGGDGVVGGAAKAVGGVTMVGGAFEGEEAGDWAMQVARRQREMARASIGTWEAISVLSSSFYSPPLSVMMAKGRADVMNKRSGLAII</sequence>
<gene>
    <name evidence="1" type="ORF">MUK42_27397</name>
</gene>
<evidence type="ECO:0000313" key="2">
    <source>
        <dbReference type="Proteomes" id="UP001055439"/>
    </source>
</evidence>
<reference evidence="1" key="1">
    <citation type="submission" date="2022-05" db="EMBL/GenBank/DDBJ databases">
        <title>The Musa troglodytarum L. genome provides insights into the mechanism of non-climacteric behaviour and enrichment of carotenoids.</title>
        <authorList>
            <person name="Wang J."/>
        </authorList>
    </citation>
    <scope>NUCLEOTIDE SEQUENCE</scope>
    <source>
        <tissue evidence="1">Leaf</tissue>
    </source>
</reference>
<dbReference type="EMBL" id="CP097504">
    <property type="protein sequence ID" value="URD91153.1"/>
    <property type="molecule type" value="Genomic_DNA"/>
</dbReference>
<name>A0A9E7JRX0_9LILI</name>
<proteinExistence type="predicted"/>
<organism evidence="1 2">
    <name type="scientific">Musa troglodytarum</name>
    <name type="common">fe'i banana</name>
    <dbReference type="NCBI Taxonomy" id="320322"/>
    <lineage>
        <taxon>Eukaryota</taxon>
        <taxon>Viridiplantae</taxon>
        <taxon>Streptophyta</taxon>
        <taxon>Embryophyta</taxon>
        <taxon>Tracheophyta</taxon>
        <taxon>Spermatophyta</taxon>
        <taxon>Magnoliopsida</taxon>
        <taxon>Liliopsida</taxon>
        <taxon>Zingiberales</taxon>
        <taxon>Musaceae</taxon>
        <taxon>Musa</taxon>
    </lineage>
</organism>
<accession>A0A9E7JRX0</accession>
<keyword evidence="2" id="KW-1185">Reference proteome</keyword>
<evidence type="ECO:0000313" key="1">
    <source>
        <dbReference type="EMBL" id="URD91153.1"/>
    </source>
</evidence>
<dbReference type="Proteomes" id="UP001055439">
    <property type="component" value="Chromosome 2"/>
</dbReference>
<protein>
    <submittedName>
        <fullName evidence="1">Uncharacterized protein</fullName>
    </submittedName>
</protein>